<dbReference type="PROSITE" id="PS01081">
    <property type="entry name" value="HTH_TETR_1"/>
    <property type="match status" value="1"/>
</dbReference>
<evidence type="ECO:0000313" key="7">
    <source>
        <dbReference type="Proteomes" id="UP001501594"/>
    </source>
</evidence>
<dbReference type="Pfam" id="PF00440">
    <property type="entry name" value="TetR_N"/>
    <property type="match status" value="1"/>
</dbReference>
<dbReference type="InterPro" id="IPR001647">
    <property type="entry name" value="HTH_TetR"/>
</dbReference>
<comment type="caution">
    <text evidence="6">The sequence shown here is derived from an EMBL/GenBank/DDBJ whole genome shotgun (WGS) entry which is preliminary data.</text>
</comment>
<dbReference type="PANTHER" id="PTHR30055:SF238">
    <property type="entry name" value="MYCOFACTOCIN BIOSYNTHESIS TRANSCRIPTIONAL REGULATOR MFTR-RELATED"/>
    <property type="match status" value="1"/>
</dbReference>
<keyword evidence="2 4" id="KW-0238">DNA-binding</keyword>
<evidence type="ECO:0000256" key="4">
    <source>
        <dbReference type="PROSITE-ProRule" id="PRU00335"/>
    </source>
</evidence>
<dbReference type="InterPro" id="IPR023772">
    <property type="entry name" value="DNA-bd_HTH_TetR-type_CS"/>
</dbReference>
<organism evidence="6 7">
    <name type="scientific">Frondihabitans peucedani</name>
    <dbReference type="NCBI Taxonomy" id="598626"/>
    <lineage>
        <taxon>Bacteria</taxon>
        <taxon>Bacillati</taxon>
        <taxon>Actinomycetota</taxon>
        <taxon>Actinomycetes</taxon>
        <taxon>Micrococcales</taxon>
        <taxon>Microbacteriaceae</taxon>
        <taxon>Frondihabitans</taxon>
    </lineage>
</organism>
<dbReference type="PROSITE" id="PS50977">
    <property type="entry name" value="HTH_TETR_2"/>
    <property type="match status" value="1"/>
</dbReference>
<protein>
    <submittedName>
        <fullName evidence="6">TetR/AcrR family transcriptional regulator</fullName>
    </submittedName>
</protein>
<feature type="DNA-binding region" description="H-T-H motif" evidence="4">
    <location>
        <begin position="28"/>
        <end position="47"/>
    </location>
</feature>
<gene>
    <name evidence="6" type="ORF">GCM10022256_32000</name>
</gene>
<evidence type="ECO:0000256" key="1">
    <source>
        <dbReference type="ARBA" id="ARBA00023015"/>
    </source>
</evidence>
<dbReference type="EMBL" id="BAABAU010000004">
    <property type="protein sequence ID" value="GAA4267588.1"/>
    <property type="molecule type" value="Genomic_DNA"/>
</dbReference>
<dbReference type="InterPro" id="IPR009057">
    <property type="entry name" value="Homeodomain-like_sf"/>
</dbReference>
<dbReference type="PANTHER" id="PTHR30055">
    <property type="entry name" value="HTH-TYPE TRANSCRIPTIONAL REGULATOR RUTR"/>
    <property type="match status" value="1"/>
</dbReference>
<name>A0ABP8E5T1_9MICO</name>
<keyword evidence="3" id="KW-0804">Transcription</keyword>
<dbReference type="Proteomes" id="UP001501594">
    <property type="component" value="Unassembled WGS sequence"/>
</dbReference>
<dbReference type="SUPFAM" id="SSF46689">
    <property type="entry name" value="Homeodomain-like"/>
    <property type="match status" value="1"/>
</dbReference>
<dbReference type="Gene3D" id="1.10.357.10">
    <property type="entry name" value="Tetracycline Repressor, domain 2"/>
    <property type="match status" value="1"/>
</dbReference>
<evidence type="ECO:0000259" key="5">
    <source>
        <dbReference type="PROSITE" id="PS50977"/>
    </source>
</evidence>
<accession>A0ABP8E5T1</accession>
<keyword evidence="7" id="KW-1185">Reference proteome</keyword>
<evidence type="ECO:0000256" key="3">
    <source>
        <dbReference type="ARBA" id="ARBA00023163"/>
    </source>
</evidence>
<evidence type="ECO:0000313" key="6">
    <source>
        <dbReference type="EMBL" id="GAA4267588.1"/>
    </source>
</evidence>
<sequence length="190" mass="20921">MRWAPDARGRLERAAIELFAEQGYAATTVPQITARAGLTTRTFFRHFADKREVVFGGDEIPENAARLILAAPSGLAPMAVLRTVLHRVSAEFFASDRAETGAWRAMILANDELRDRDARKRADMVRASRAAFLERGQPPLEATVLAELGVLAFQVALDEWAAGSDDRSMDAVVDEVLATIARQAQDRAER</sequence>
<dbReference type="RefSeq" id="WP_344797990.1">
    <property type="nucleotide sequence ID" value="NZ_BAABAU010000004.1"/>
</dbReference>
<dbReference type="PRINTS" id="PR00455">
    <property type="entry name" value="HTHTETR"/>
</dbReference>
<proteinExistence type="predicted"/>
<keyword evidence="1" id="KW-0805">Transcription regulation</keyword>
<feature type="domain" description="HTH tetR-type" evidence="5">
    <location>
        <begin position="5"/>
        <end position="65"/>
    </location>
</feature>
<evidence type="ECO:0000256" key="2">
    <source>
        <dbReference type="ARBA" id="ARBA00023125"/>
    </source>
</evidence>
<reference evidence="7" key="1">
    <citation type="journal article" date="2019" name="Int. J. Syst. Evol. Microbiol.">
        <title>The Global Catalogue of Microorganisms (GCM) 10K type strain sequencing project: providing services to taxonomists for standard genome sequencing and annotation.</title>
        <authorList>
            <consortium name="The Broad Institute Genomics Platform"/>
            <consortium name="The Broad Institute Genome Sequencing Center for Infectious Disease"/>
            <person name="Wu L."/>
            <person name="Ma J."/>
        </authorList>
    </citation>
    <scope>NUCLEOTIDE SEQUENCE [LARGE SCALE GENOMIC DNA]</scope>
    <source>
        <strain evidence="7">JCM 17442</strain>
    </source>
</reference>
<dbReference type="InterPro" id="IPR050109">
    <property type="entry name" value="HTH-type_TetR-like_transc_reg"/>
</dbReference>